<dbReference type="AlphaFoldDB" id="A0A1Y2BBX5"/>
<gene>
    <name evidence="6" type="ORF">LY90DRAFT_512233</name>
</gene>
<dbReference type="GO" id="GO:0031122">
    <property type="term" value="P:cytoplasmic microtubule organization"/>
    <property type="evidence" value="ECO:0007669"/>
    <property type="project" value="TreeGrafter"/>
</dbReference>
<organism evidence="6 7">
    <name type="scientific">Neocallimastix californiae</name>
    <dbReference type="NCBI Taxonomy" id="1754190"/>
    <lineage>
        <taxon>Eukaryota</taxon>
        <taxon>Fungi</taxon>
        <taxon>Fungi incertae sedis</taxon>
        <taxon>Chytridiomycota</taxon>
        <taxon>Chytridiomycota incertae sedis</taxon>
        <taxon>Neocallimastigomycetes</taxon>
        <taxon>Neocallimastigales</taxon>
        <taxon>Neocallimastigaceae</taxon>
        <taxon>Neocallimastix</taxon>
    </lineage>
</organism>
<evidence type="ECO:0000256" key="2">
    <source>
        <dbReference type="ARBA" id="ARBA00022490"/>
    </source>
</evidence>
<dbReference type="InterPro" id="IPR036872">
    <property type="entry name" value="CH_dom_sf"/>
</dbReference>
<evidence type="ECO:0000256" key="3">
    <source>
        <dbReference type="ARBA" id="ARBA00023054"/>
    </source>
</evidence>
<comment type="caution">
    <text evidence="6">The sequence shown here is derived from an EMBL/GenBank/DDBJ whole genome shotgun (WGS) entry which is preliminary data.</text>
</comment>
<dbReference type="Gene3D" id="1.10.418.10">
    <property type="entry name" value="Calponin-like domain"/>
    <property type="match status" value="1"/>
</dbReference>
<proteinExistence type="predicted"/>
<evidence type="ECO:0000256" key="1">
    <source>
        <dbReference type="ARBA" id="ARBA00004496"/>
    </source>
</evidence>
<comment type="subcellular location">
    <subcellularLocation>
        <location evidence="1">Cytoplasm</location>
    </subcellularLocation>
</comment>
<keyword evidence="3 4" id="KW-0175">Coiled coil</keyword>
<evidence type="ECO:0000256" key="4">
    <source>
        <dbReference type="SAM" id="Coils"/>
    </source>
</evidence>
<dbReference type="EMBL" id="MCOG01000164">
    <property type="protein sequence ID" value="ORY32331.1"/>
    <property type="molecule type" value="Genomic_DNA"/>
</dbReference>
<dbReference type="PROSITE" id="PS50021">
    <property type="entry name" value="CH"/>
    <property type="match status" value="1"/>
</dbReference>
<dbReference type="Pfam" id="PF19047">
    <property type="entry name" value="HOOK_N"/>
    <property type="match status" value="1"/>
</dbReference>
<dbReference type="CDD" id="cd22211">
    <property type="entry name" value="HkD_SF"/>
    <property type="match status" value="1"/>
</dbReference>
<accession>A0A1Y2BBX5</accession>
<dbReference type="InterPro" id="IPR001715">
    <property type="entry name" value="CH_dom"/>
</dbReference>
<dbReference type="GO" id="GO:0008017">
    <property type="term" value="F:microtubule binding"/>
    <property type="evidence" value="ECO:0007669"/>
    <property type="project" value="TreeGrafter"/>
</dbReference>
<dbReference type="STRING" id="1754190.A0A1Y2BBX5"/>
<dbReference type="GO" id="GO:0005815">
    <property type="term" value="C:microtubule organizing center"/>
    <property type="evidence" value="ECO:0007669"/>
    <property type="project" value="TreeGrafter"/>
</dbReference>
<dbReference type="SUPFAM" id="SSF116907">
    <property type="entry name" value="Hook domain"/>
    <property type="match status" value="1"/>
</dbReference>
<evidence type="ECO:0000313" key="6">
    <source>
        <dbReference type="EMBL" id="ORY32331.1"/>
    </source>
</evidence>
<dbReference type="OrthoDB" id="49395at2759"/>
<name>A0A1Y2BBX5_9FUNG</name>
<dbReference type="InterPro" id="IPR043936">
    <property type="entry name" value="HOOK_N"/>
</dbReference>
<feature type="domain" description="Calponin-homology (CH)" evidence="5">
    <location>
        <begin position="4"/>
        <end position="118"/>
    </location>
</feature>
<dbReference type="PANTHER" id="PTHR18947">
    <property type="entry name" value="HOOK PROTEINS"/>
    <property type="match status" value="1"/>
</dbReference>
<dbReference type="PANTHER" id="PTHR18947:SF28">
    <property type="entry name" value="GIRDIN, ISOFORM A"/>
    <property type="match status" value="1"/>
</dbReference>
<reference evidence="6 7" key="1">
    <citation type="submission" date="2016-08" db="EMBL/GenBank/DDBJ databases">
        <title>A Parts List for Fungal Cellulosomes Revealed by Comparative Genomics.</title>
        <authorList>
            <consortium name="DOE Joint Genome Institute"/>
            <person name="Haitjema C.H."/>
            <person name="Gilmore S.P."/>
            <person name="Henske J.K."/>
            <person name="Solomon K.V."/>
            <person name="De Groot R."/>
            <person name="Kuo A."/>
            <person name="Mondo S.J."/>
            <person name="Salamov A.A."/>
            <person name="Labutti K."/>
            <person name="Zhao Z."/>
            <person name="Chiniquy J."/>
            <person name="Barry K."/>
            <person name="Brewer H.M."/>
            <person name="Purvine S.O."/>
            <person name="Wright A.T."/>
            <person name="Boxma B."/>
            <person name="Van Alen T."/>
            <person name="Hackstein J.H."/>
            <person name="Baker S.E."/>
            <person name="Grigoriev I.V."/>
            <person name="O'Malley M.A."/>
        </authorList>
    </citation>
    <scope>NUCLEOTIDE SEQUENCE [LARGE SCALE GENOMIC DNA]</scope>
    <source>
        <strain evidence="6 7">G1</strain>
    </source>
</reference>
<keyword evidence="2" id="KW-0963">Cytoplasm</keyword>
<dbReference type="GO" id="GO:0030705">
    <property type="term" value="P:cytoskeleton-dependent intracellular transport"/>
    <property type="evidence" value="ECO:0007669"/>
    <property type="project" value="InterPro"/>
</dbReference>
<dbReference type="Proteomes" id="UP000193920">
    <property type="component" value="Unassembled WGS sequence"/>
</dbReference>
<protein>
    <recommendedName>
        <fullName evidence="5">Calponin-homology (CH) domain-containing protein</fullName>
    </recommendedName>
</protein>
<evidence type="ECO:0000259" key="5">
    <source>
        <dbReference type="PROSITE" id="PS50021"/>
    </source>
</evidence>
<keyword evidence="7" id="KW-1185">Reference proteome</keyword>
<evidence type="ECO:0000313" key="7">
    <source>
        <dbReference type="Proteomes" id="UP000193920"/>
    </source>
</evidence>
<sequence length="204" mass="23738">MNNETLESSILKWVNTFELKNPVKTIEELYDGVVFNEILNDINPVWFKAIQTNEGESDGNWVVIFNRLKKIYSLLSGYYAEELGQSVVEIESPNFNLISKNKDKREIVKFAQLILVLAVQSEKNREYIQKITSLNQANQQWIMISIEEIMDKLSKVNDPNEGIINEPSQNEVTIRLLKAERDELYEKKKELSNKLESVQRENVI</sequence>
<feature type="coiled-coil region" evidence="4">
    <location>
        <begin position="174"/>
        <end position="201"/>
    </location>
</feature>
<dbReference type="GO" id="GO:0005737">
    <property type="term" value="C:cytoplasm"/>
    <property type="evidence" value="ECO:0007669"/>
    <property type="project" value="UniProtKB-SubCell"/>
</dbReference>
<dbReference type="GO" id="GO:0051959">
    <property type="term" value="F:dynein light intermediate chain binding"/>
    <property type="evidence" value="ECO:0007669"/>
    <property type="project" value="TreeGrafter"/>
</dbReference>